<dbReference type="GO" id="GO:0016020">
    <property type="term" value="C:membrane"/>
    <property type="evidence" value="ECO:0007669"/>
    <property type="project" value="UniProtKB-SubCell"/>
</dbReference>
<evidence type="ECO:0000313" key="5">
    <source>
        <dbReference type="EMBL" id="CBN75862.1"/>
    </source>
</evidence>
<dbReference type="Pfam" id="PF04241">
    <property type="entry name" value="DUF423"/>
    <property type="match status" value="1"/>
</dbReference>
<gene>
    <name evidence="5" type="ORF">Esi_0186_0003</name>
</gene>
<keyword evidence="6" id="KW-1185">Reference proteome</keyword>
<evidence type="ECO:0000256" key="1">
    <source>
        <dbReference type="ARBA" id="ARBA00004141"/>
    </source>
</evidence>
<keyword evidence="3" id="KW-1133">Transmembrane helix</keyword>
<reference evidence="5 6" key="1">
    <citation type="journal article" date="2010" name="Nature">
        <title>The Ectocarpus genome and the independent evolution of multicellularity in brown algae.</title>
        <authorList>
            <person name="Cock J.M."/>
            <person name="Sterck L."/>
            <person name="Rouze P."/>
            <person name="Scornet D."/>
            <person name="Allen A.E."/>
            <person name="Amoutzias G."/>
            <person name="Anthouard V."/>
            <person name="Artiguenave F."/>
            <person name="Aury J.M."/>
            <person name="Badger J.H."/>
            <person name="Beszteri B."/>
            <person name="Billiau K."/>
            <person name="Bonnet E."/>
            <person name="Bothwell J.H."/>
            <person name="Bowler C."/>
            <person name="Boyen C."/>
            <person name="Brownlee C."/>
            <person name="Carrano C.J."/>
            <person name="Charrier B."/>
            <person name="Cho G.Y."/>
            <person name="Coelho S.M."/>
            <person name="Collen J."/>
            <person name="Corre E."/>
            <person name="Da Silva C."/>
            <person name="Delage L."/>
            <person name="Delaroque N."/>
            <person name="Dittami S.M."/>
            <person name="Doulbeau S."/>
            <person name="Elias M."/>
            <person name="Farnham G."/>
            <person name="Gachon C.M."/>
            <person name="Gschloessl B."/>
            <person name="Heesch S."/>
            <person name="Jabbari K."/>
            <person name="Jubin C."/>
            <person name="Kawai H."/>
            <person name="Kimura K."/>
            <person name="Kloareg B."/>
            <person name="Kupper F.C."/>
            <person name="Lang D."/>
            <person name="Le Bail A."/>
            <person name="Leblanc C."/>
            <person name="Lerouge P."/>
            <person name="Lohr M."/>
            <person name="Lopez P.J."/>
            <person name="Martens C."/>
            <person name="Maumus F."/>
            <person name="Michel G."/>
            <person name="Miranda-Saavedra D."/>
            <person name="Morales J."/>
            <person name="Moreau H."/>
            <person name="Motomura T."/>
            <person name="Nagasato C."/>
            <person name="Napoli C.A."/>
            <person name="Nelson D.R."/>
            <person name="Nyvall-Collen P."/>
            <person name="Peters A.F."/>
            <person name="Pommier C."/>
            <person name="Potin P."/>
            <person name="Poulain J."/>
            <person name="Quesneville H."/>
            <person name="Read B."/>
            <person name="Rensing S.A."/>
            <person name="Ritter A."/>
            <person name="Rousvoal S."/>
            <person name="Samanta M."/>
            <person name="Samson G."/>
            <person name="Schroeder D.C."/>
            <person name="Segurens B."/>
            <person name="Strittmatter M."/>
            <person name="Tonon T."/>
            <person name="Tregear J.W."/>
            <person name="Valentin K."/>
            <person name="von Dassow P."/>
            <person name="Yamagishi T."/>
            <person name="Van de Peer Y."/>
            <person name="Wincker P."/>
        </authorList>
    </citation>
    <scope>NUCLEOTIDE SEQUENCE [LARGE SCALE GENOMIC DNA]</scope>
    <source>
        <strain evidence="6">Ec32 / CCAP1310/4</strain>
    </source>
</reference>
<dbReference type="EMBL" id="FN649741">
    <property type="protein sequence ID" value="CBN75862.1"/>
    <property type="molecule type" value="Genomic_DNA"/>
</dbReference>
<evidence type="ECO:0000313" key="6">
    <source>
        <dbReference type="Proteomes" id="UP000002630"/>
    </source>
</evidence>
<comment type="subcellular location">
    <subcellularLocation>
        <location evidence="1">Membrane</location>
        <topology evidence="1">Multi-pass membrane protein</topology>
    </subcellularLocation>
</comment>
<keyword evidence="2" id="KW-0812">Transmembrane</keyword>
<dbReference type="EMBL" id="FN648333">
    <property type="protein sequence ID" value="CBN75862.1"/>
    <property type="molecule type" value="Genomic_DNA"/>
</dbReference>
<dbReference type="InterPro" id="IPR006696">
    <property type="entry name" value="DUF423"/>
</dbReference>
<dbReference type="Proteomes" id="UP000002630">
    <property type="component" value="Linkage Group LG16"/>
</dbReference>
<dbReference type="PANTHER" id="PTHR43461:SF1">
    <property type="entry name" value="TRANSMEMBRANE PROTEIN 256"/>
    <property type="match status" value="1"/>
</dbReference>
<evidence type="ECO:0000256" key="3">
    <source>
        <dbReference type="ARBA" id="ARBA00022989"/>
    </source>
</evidence>
<proteinExistence type="predicted"/>
<keyword evidence="4" id="KW-0472">Membrane</keyword>
<evidence type="ECO:0000256" key="4">
    <source>
        <dbReference type="ARBA" id="ARBA00023136"/>
    </source>
</evidence>
<organism evidence="5 6">
    <name type="scientific">Ectocarpus siliculosus</name>
    <name type="common">Brown alga</name>
    <name type="synonym">Conferva siliculosa</name>
    <dbReference type="NCBI Taxonomy" id="2880"/>
    <lineage>
        <taxon>Eukaryota</taxon>
        <taxon>Sar</taxon>
        <taxon>Stramenopiles</taxon>
        <taxon>Ochrophyta</taxon>
        <taxon>PX clade</taxon>
        <taxon>Phaeophyceae</taxon>
        <taxon>Ectocarpales</taxon>
        <taxon>Ectocarpaceae</taxon>
        <taxon>Ectocarpus</taxon>
    </lineage>
</organism>
<dbReference type="InParanoid" id="D8LH09"/>
<evidence type="ECO:0000256" key="2">
    <source>
        <dbReference type="ARBA" id="ARBA00022692"/>
    </source>
</evidence>
<accession>D8LH09</accession>
<dbReference type="OrthoDB" id="269173at2759"/>
<dbReference type="PANTHER" id="PTHR43461">
    <property type="entry name" value="TRANSMEMBRANE PROTEIN 256"/>
    <property type="match status" value="1"/>
</dbReference>
<protein>
    <submittedName>
        <fullName evidence="5">Uncharacterized protein</fullName>
    </submittedName>
</protein>
<dbReference type="AlphaFoldDB" id="D8LH09"/>
<name>D8LH09_ECTSI</name>
<sequence>MGDSRLRKLRHTGNRQLGAYGAHGLSGKSDKIKADWKTATQYQMFHALALATLPIYQKTPARTAAGLLFTTGITLFSGSIYYACELLSCCVRYHTPWTKLWSEASGGVNNGGGETVSWRALFENVVVV</sequence>